<feature type="domain" description="CHAT" evidence="2">
    <location>
        <begin position="690"/>
        <end position="947"/>
    </location>
</feature>
<gene>
    <name evidence="3" type="ORF">SOCE836_034910</name>
</gene>
<accession>A0A4V0NFZ2</accession>
<dbReference type="InterPro" id="IPR024983">
    <property type="entry name" value="CHAT_dom"/>
</dbReference>
<proteinExistence type="predicted"/>
<dbReference type="Gene3D" id="1.25.40.10">
    <property type="entry name" value="Tetratricopeptide repeat domain"/>
    <property type="match status" value="1"/>
</dbReference>
<dbReference type="SMART" id="SM00028">
    <property type="entry name" value="TPR"/>
    <property type="match status" value="3"/>
</dbReference>
<dbReference type="Pfam" id="PF12770">
    <property type="entry name" value="CHAT"/>
    <property type="match status" value="1"/>
</dbReference>
<dbReference type="InterPro" id="IPR011990">
    <property type="entry name" value="TPR-like_helical_dom_sf"/>
</dbReference>
<reference evidence="3 4" key="1">
    <citation type="submission" date="2015-09" db="EMBL/GenBank/DDBJ databases">
        <title>Sorangium comparison.</title>
        <authorList>
            <person name="Zaburannyi N."/>
            <person name="Bunk B."/>
            <person name="Overmann J."/>
            <person name="Mueller R."/>
        </authorList>
    </citation>
    <scope>NUCLEOTIDE SEQUENCE [LARGE SCALE GENOMIC DNA]</scope>
    <source>
        <strain evidence="3 4">So ce836</strain>
    </source>
</reference>
<dbReference type="AlphaFoldDB" id="A0A4V0NFZ2"/>
<organism evidence="3 4">
    <name type="scientific">Sorangium cellulosum</name>
    <name type="common">Polyangium cellulosum</name>
    <dbReference type="NCBI Taxonomy" id="56"/>
    <lineage>
        <taxon>Bacteria</taxon>
        <taxon>Pseudomonadati</taxon>
        <taxon>Myxococcota</taxon>
        <taxon>Polyangia</taxon>
        <taxon>Polyangiales</taxon>
        <taxon>Polyangiaceae</taxon>
        <taxon>Sorangium</taxon>
    </lineage>
</organism>
<dbReference type="Proteomes" id="UP000295497">
    <property type="component" value="Chromosome"/>
</dbReference>
<protein>
    <recommendedName>
        <fullName evidence="2">CHAT domain-containing protein</fullName>
    </recommendedName>
</protein>
<dbReference type="EMBL" id="CP012672">
    <property type="protein sequence ID" value="AUX31362.1"/>
    <property type="molecule type" value="Genomic_DNA"/>
</dbReference>
<name>A0A4V0NFZ2_SORCE</name>
<evidence type="ECO:0000259" key="2">
    <source>
        <dbReference type="Pfam" id="PF12770"/>
    </source>
</evidence>
<evidence type="ECO:0000313" key="4">
    <source>
        <dbReference type="Proteomes" id="UP000295497"/>
    </source>
</evidence>
<dbReference type="InterPro" id="IPR019734">
    <property type="entry name" value="TPR_rpt"/>
</dbReference>
<evidence type="ECO:0000256" key="1">
    <source>
        <dbReference type="SAM" id="MobiDB-lite"/>
    </source>
</evidence>
<sequence length="952" mass="98224">MSRRRAIRAAGLGAALLVPALLGAAALVSRSGALGGAAPSGGAGDPAAPSAGDAHDPATPAAPPPPLEVEFAGCGAVLAGPACALPDDRAIRLWIKAPEGARVAVEAGATPIPLDGAPIQGGLLIRVPVPDGAAAVSVTAERNGGRAVVRLPLLPPLAAPALTQAEALRRQGRLDEAASALGGLASGQDPTLKALAIGKLARVDLARGRIPEAIARFEASIRAHRAAGRLSDEFLDRFALAYTLLYNGRRFAEARAALDPLEPLEASHPEGRALTPYYAALLSFEAGDLRAALRQLDASAAAAERLGLRDHRCHVLQKRAEGLQILGRPLEAQALLREVEASLPAGSPPCEQAALQNNLGWGALQVAWASASPGAPLADAEAALEAALALYGGPCPRPAERANALTNLALAKLAAGQTARARALLDEARRTDASPDPGVAMYWLDIEGRLALASGDAAGALRRYERLARLAEASALSEGRYRAALGRGRALEGLRQPDRALAAYEAAEALRGELSLLAPLGEGRGAFLGRLEEGARRAVDLLLQRDPGRALAAARRSRALALAALRWVDRIASLDGEARARWEAALSAYRRERAALDEEGRDDWRLSSDELEAARAAREARGRSIRARFDEALLLVRRGEPAAAELAEAPLVAEGELMLAFHPIREGWAGFAVTRDGVAAHRLPALDLAAPAATLAARLLAPFEAPLRAAGRLRVSAYGELERIDVHALPWDGAPLVARMPVVYGLDLPGGAARGAGGAGAARGALVVADPQRDLPAARREADAVAEALEGQGRAVERLSGGLATHAAVAFALEQPGIALFHYAGHGFFGGIDGWDSGLPLAGGGQLAVSDILALRRAPAQVVLSGCDTARTGAAPGARGLGLGLAQAFLIAGAGSVIAATRPVDDALAERMMVALVAAGQEDPGAQLREATLAALRATPSSDWASFRALVP</sequence>
<evidence type="ECO:0000313" key="3">
    <source>
        <dbReference type="EMBL" id="AUX31362.1"/>
    </source>
</evidence>
<dbReference type="RefSeq" id="WP_129575168.1">
    <property type="nucleotide sequence ID" value="NZ_CP012672.1"/>
</dbReference>
<feature type="region of interest" description="Disordered" evidence="1">
    <location>
        <begin position="38"/>
        <end position="65"/>
    </location>
</feature>
<dbReference type="SUPFAM" id="SSF48452">
    <property type="entry name" value="TPR-like"/>
    <property type="match status" value="1"/>
</dbReference>